<keyword evidence="11" id="KW-1185">Reference proteome</keyword>
<feature type="domain" description="CusB-like beta-barrel" evidence="7">
    <location>
        <begin position="277"/>
        <end position="352"/>
    </location>
</feature>
<organism evidence="10 11">
    <name type="scientific">Fodinibius salsisoli</name>
    <dbReference type="NCBI Taxonomy" id="2820877"/>
    <lineage>
        <taxon>Bacteria</taxon>
        <taxon>Pseudomonadati</taxon>
        <taxon>Balneolota</taxon>
        <taxon>Balneolia</taxon>
        <taxon>Balneolales</taxon>
        <taxon>Balneolaceae</taxon>
        <taxon>Fodinibius</taxon>
    </lineage>
</organism>
<evidence type="ECO:0000259" key="6">
    <source>
        <dbReference type="Pfam" id="PF25893"/>
    </source>
</evidence>
<sequence length="435" mass="47173">MKKSVIYIAIAGIFIAGGIITGCGLNSNENGNSNTQSAQQQKQHSSEEGGQHAGESGDHSTEQQHSPESGDQYQEGGGYTGEVHLTEQQRQNLGINVETLDSGSAASTIARPANISYDLDNIAKVGPRLEAKVVKVLKDLGEQVTREEPVALMSSVELGKTKAEYLRLKARLKSEQARYEREQSLYEQQISSQAELLEAEASFQEAQAELNATAEALRLYGLTATDIQQIEAGSDQPLSQFYITSPIDGVIQERNLSPGQTVSSSETPVHVANLSQMWVMIDAYEQDIRYIEPGQTVNIAVRSIPNEIFEGTVDWISYALEEDTRTMPVRANLKNTDRQLRAGMFGTARIQTGRERSLAMIPVDAVQTIEGESRVFVPGREAGSFRPVAVRLGAENEGLVEIIAGLQPGDKAVTAGAFDLKSALTAQTRSASHGH</sequence>
<dbReference type="Gene3D" id="2.40.420.20">
    <property type="match status" value="1"/>
</dbReference>
<gene>
    <name evidence="10" type="ORF">J6I44_05365</name>
</gene>
<dbReference type="Gene3D" id="2.40.30.170">
    <property type="match status" value="1"/>
</dbReference>
<feature type="region of interest" description="Disordered" evidence="4">
    <location>
        <begin position="31"/>
        <end position="79"/>
    </location>
</feature>
<keyword evidence="3" id="KW-0175">Coiled coil</keyword>
<dbReference type="InterPro" id="IPR006143">
    <property type="entry name" value="RND_pump_MFP"/>
</dbReference>
<feature type="domain" description="CzcB-like C-terminal circularly permuted SH3-like" evidence="9">
    <location>
        <begin position="360"/>
        <end position="421"/>
    </location>
</feature>
<comment type="caution">
    <text evidence="10">The sequence shown here is derived from an EMBL/GenBank/DDBJ whole genome shotgun (WGS) entry which is preliminary data.</text>
</comment>
<keyword evidence="5" id="KW-1133">Transmembrane helix</keyword>
<protein>
    <submittedName>
        <fullName evidence="10">Efflux RND transporter periplasmic adaptor subunit</fullName>
    </submittedName>
</protein>
<feature type="coiled-coil region" evidence="3">
    <location>
        <begin position="158"/>
        <end position="216"/>
    </location>
</feature>
<keyword evidence="2" id="KW-0813">Transport</keyword>
<evidence type="ECO:0000259" key="8">
    <source>
        <dbReference type="Pfam" id="PF25973"/>
    </source>
</evidence>
<dbReference type="PROSITE" id="PS51257">
    <property type="entry name" value="PROKAR_LIPOPROTEIN"/>
    <property type="match status" value="1"/>
</dbReference>
<evidence type="ECO:0000256" key="3">
    <source>
        <dbReference type="SAM" id="Coils"/>
    </source>
</evidence>
<evidence type="ECO:0000259" key="7">
    <source>
        <dbReference type="Pfam" id="PF25954"/>
    </source>
</evidence>
<dbReference type="EMBL" id="JAGGJA010000003">
    <property type="protein sequence ID" value="MCW9706269.1"/>
    <property type="molecule type" value="Genomic_DNA"/>
</dbReference>
<dbReference type="SUPFAM" id="SSF111369">
    <property type="entry name" value="HlyD-like secretion proteins"/>
    <property type="match status" value="1"/>
</dbReference>
<dbReference type="Pfam" id="PF25893">
    <property type="entry name" value="HH_CzcB"/>
    <property type="match status" value="1"/>
</dbReference>
<dbReference type="Pfam" id="PF25954">
    <property type="entry name" value="Beta-barrel_RND_2"/>
    <property type="match status" value="1"/>
</dbReference>
<keyword evidence="5" id="KW-0472">Membrane</keyword>
<evidence type="ECO:0000256" key="5">
    <source>
        <dbReference type="SAM" id="Phobius"/>
    </source>
</evidence>
<dbReference type="InterPro" id="IPR058792">
    <property type="entry name" value="Beta-barrel_RND_2"/>
</dbReference>
<evidence type="ECO:0000256" key="2">
    <source>
        <dbReference type="ARBA" id="ARBA00022448"/>
    </source>
</evidence>
<dbReference type="Gene3D" id="1.10.287.470">
    <property type="entry name" value="Helix hairpin bin"/>
    <property type="match status" value="1"/>
</dbReference>
<dbReference type="Pfam" id="PF25975">
    <property type="entry name" value="CzcB_C"/>
    <property type="match status" value="1"/>
</dbReference>
<evidence type="ECO:0000313" key="11">
    <source>
        <dbReference type="Proteomes" id="UP001207918"/>
    </source>
</evidence>
<feature type="compositionally biased region" description="Polar residues" evidence="4">
    <location>
        <begin position="63"/>
        <end position="72"/>
    </location>
</feature>
<dbReference type="RefSeq" id="WP_265764973.1">
    <property type="nucleotide sequence ID" value="NZ_JAGGJA010000003.1"/>
</dbReference>
<dbReference type="Proteomes" id="UP001207918">
    <property type="component" value="Unassembled WGS sequence"/>
</dbReference>
<dbReference type="Pfam" id="PF25973">
    <property type="entry name" value="BSH_CzcB"/>
    <property type="match status" value="1"/>
</dbReference>
<dbReference type="NCBIfam" id="TIGR01730">
    <property type="entry name" value="RND_mfp"/>
    <property type="match status" value="1"/>
</dbReference>
<feature type="compositionally biased region" description="Polar residues" evidence="4">
    <location>
        <begin position="31"/>
        <end position="43"/>
    </location>
</feature>
<keyword evidence="5" id="KW-0812">Transmembrane</keyword>
<name>A0ABT3PM74_9BACT</name>
<evidence type="ECO:0000259" key="9">
    <source>
        <dbReference type="Pfam" id="PF25975"/>
    </source>
</evidence>
<dbReference type="PANTHER" id="PTHR30097">
    <property type="entry name" value="CATION EFFLUX SYSTEM PROTEIN CUSB"/>
    <property type="match status" value="1"/>
</dbReference>
<accession>A0ABT3PM74</accession>
<dbReference type="InterPro" id="IPR058647">
    <property type="entry name" value="BSH_CzcB-like"/>
</dbReference>
<evidence type="ECO:0000256" key="4">
    <source>
        <dbReference type="SAM" id="MobiDB-lite"/>
    </source>
</evidence>
<evidence type="ECO:0000313" key="10">
    <source>
        <dbReference type="EMBL" id="MCW9706269.1"/>
    </source>
</evidence>
<dbReference type="InterPro" id="IPR058648">
    <property type="entry name" value="HH_CzcB-like"/>
</dbReference>
<evidence type="ECO:0000256" key="1">
    <source>
        <dbReference type="ARBA" id="ARBA00009477"/>
    </source>
</evidence>
<proteinExistence type="inferred from homology"/>
<dbReference type="InterPro" id="IPR058649">
    <property type="entry name" value="CzcB_C"/>
</dbReference>
<comment type="similarity">
    <text evidence="1">Belongs to the membrane fusion protein (MFP) (TC 8.A.1) family.</text>
</comment>
<reference evidence="10 11" key="1">
    <citation type="submission" date="2021-03" db="EMBL/GenBank/DDBJ databases">
        <title>Aliifodinibius sp. nov., a new bacterium isolated from saline soil.</title>
        <authorList>
            <person name="Galisteo C."/>
            <person name="De La Haba R."/>
            <person name="Sanchez-Porro C."/>
            <person name="Ventosa A."/>
        </authorList>
    </citation>
    <scope>NUCLEOTIDE SEQUENCE [LARGE SCALE GENOMIC DNA]</scope>
    <source>
        <strain evidence="10 11">1BSP15-2V2</strain>
    </source>
</reference>
<feature type="transmembrane region" description="Helical" evidence="5">
    <location>
        <begin position="5"/>
        <end position="27"/>
    </location>
</feature>
<feature type="domain" description="CzcB-like alpha-helical hairpin" evidence="6">
    <location>
        <begin position="161"/>
        <end position="218"/>
    </location>
</feature>
<dbReference type="InterPro" id="IPR051909">
    <property type="entry name" value="MFP_Cation_Efflux"/>
</dbReference>
<dbReference type="PANTHER" id="PTHR30097:SF4">
    <property type="entry name" value="SLR6042 PROTEIN"/>
    <property type="match status" value="1"/>
</dbReference>
<feature type="compositionally biased region" description="Basic and acidic residues" evidence="4">
    <location>
        <begin position="44"/>
        <end position="62"/>
    </location>
</feature>
<feature type="domain" description="CzcB-like barrel-sandwich hybrid" evidence="8">
    <location>
        <begin position="122"/>
        <end position="273"/>
    </location>
</feature>